<protein>
    <submittedName>
        <fullName evidence="2">Pentatricopeptide repeat-containing protein, mitochondrial</fullName>
    </submittedName>
</protein>
<name>A0AAE1VYX9_9LAMI</name>
<keyword evidence="3" id="KW-1185">Reference proteome</keyword>
<comment type="caution">
    <text evidence="2">The sequence shown here is derived from an EMBL/GenBank/DDBJ whole genome shotgun (WGS) entry which is preliminary data.</text>
</comment>
<evidence type="ECO:0000313" key="2">
    <source>
        <dbReference type="EMBL" id="KAK4380889.1"/>
    </source>
</evidence>
<sequence length="230" mass="26226">MAGTILVQARDTGKIHEELETAINEQRLNDAWDLHEQHLRMEGFARKSIVNKLIVGLAESSDVQWVEKAYGLVEKALGEHKQTLFDKETLMYLSLGLAKCGLPVSGSNVLRKLIEMEHFPPDGRVDPRKKCNEPLIAMKPNATAFNIALVGCLLFGTTRKAEQLLEMMPRINMKTDATSLIIMAHIYERNGRREELKKLRRHIEEVHNVTDIQLRQFYNCLLSCHLKLGI</sequence>
<organism evidence="2 3">
    <name type="scientific">Sesamum angolense</name>
    <dbReference type="NCBI Taxonomy" id="2727404"/>
    <lineage>
        <taxon>Eukaryota</taxon>
        <taxon>Viridiplantae</taxon>
        <taxon>Streptophyta</taxon>
        <taxon>Embryophyta</taxon>
        <taxon>Tracheophyta</taxon>
        <taxon>Spermatophyta</taxon>
        <taxon>Magnoliopsida</taxon>
        <taxon>eudicotyledons</taxon>
        <taxon>Gunneridae</taxon>
        <taxon>Pentapetalae</taxon>
        <taxon>asterids</taxon>
        <taxon>lamiids</taxon>
        <taxon>Lamiales</taxon>
        <taxon>Pedaliaceae</taxon>
        <taxon>Sesamum</taxon>
    </lineage>
</organism>
<dbReference type="PANTHER" id="PTHR46598">
    <property type="entry name" value="BNAC05G43320D PROTEIN"/>
    <property type="match status" value="1"/>
</dbReference>
<dbReference type="EMBL" id="JACGWL010001004">
    <property type="protein sequence ID" value="KAK4380889.1"/>
    <property type="molecule type" value="Genomic_DNA"/>
</dbReference>
<dbReference type="Proteomes" id="UP001289374">
    <property type="component" value="Unassembled WGS sequence"/>
</dbReference>
<dbReference type="PANTHER" id="PTHR46598:SF1">
    <property type="entry name" value="OS10G0422566 PROTEIN"/>
    <property type="match status" value="1"/>
</dbReference>
<proteinExistence type="inferred from homology"/>
<dbReference type="AlphaFoldDB" id="A0AAE1VYX9"/>
<reference evidence="2" key="1">
    <citation type="submission" date="2020-06" db="EMBL/GenBank/DDBJ databases">
        <authorList>
            <person name="Li T."/>
            <person name="Hu X."/>
            <person name="Zhang T."/>
            <person name="Song X."/>
            <person name="Zhang H."/>
            <person name="Dai N."/>
            <person name="Sheng W."/>
            <person name="Hou X."/>
            <person name="Wei L."/>
        </authorList>
    </citation>
    <scope>NUCLEOTIDE SEQUENCE</scope>
    <source>
        <strain evidence="2">K16</strain>
        <tissue evidence="2">Leaf</tissue>
    </source>
</reference>
<comment type="similarity">
    <text evidence="1">Belongs to the PPR family. P subfamily.</text>
</comment>
<accession>A0AAE1VYX9</accession>
<evidence type="ECO:0000256" key="1">
    <source>
        <dbReference type="ARBA" id="ARBA00007626"/>
    </source>
</evidence>
<reference evidence="2" key="2">
    <citation type="journal article" date="2024" name="Plant">
        <title>Genomic evolution and insights into agronomic trait innovations of Sesamum species.</title>
        <authorList>
            <person name="Miao H."/>
            <person name="Wang L."/>
            <person name="Qu L."/>
            <person name="Liu H."/>
            <person name="Sun Y."/>
            <person name="Le M."/>
            <person name="Wang Q."/>
            <person name="Wei S."/>
            <person name="Zheng Y."/>
            <person name="Lin W."/>
            <person name="Duan Y."/>
            <person name="Cao H."/>
            <person name="Xiong S."/>
            <person name="Wang X."/>
            <person name="Wei L."/>
            <person name="Li C."/>
            <person name="Ma Q."/>
            <person name="Ju M."/>
            <person name="Zhao R."/>
            <person name="Li G."/>
            <person name="Mu C."/>
            <person name="Tian Q."/>
            <person name="Mei H."/>
            <person name="Zhang T."/>
            <person name="Gao T."/>
            <person name="Zhang H."/>
        </authorList>
    </citation>
    <scope>NUCLEOTIDE SEQUENCE</scope>
    <source>
        <strain evidence="2">K16</strain>
    </source>
</reference>
<gene>
    <name evidence="2" type="ORF">Sango_3022200</name>
</gene>
<dbReference type="Gene3D" id="1.25.40.10">
    <property type="entry name" value="Tetratricopeptide repeat domain"/>
    <property type="match status" value="1"/>
</dbReference>
<evidence type="ECO:0000313" key="3">
    <source>
        <dbReference type="Proteomes" id="UP001289374"/>
    </source>
</evidence>
<dbReference type="InterPro" id="IPR011990">
    <property type="entry name" value="TPR-like_helical_dom_sf"/>
</dbReference>